<dbReference type="AlphaFoldDB" id="A0A183DHX3"/>
<dbReference type="WBParaSite" id="GPUH_0000832301-mRNA-1">
    <property type="protein sequence ID" value="GPUH_0000832301-mRNA-1"/>
    <property type="gene ID" value="GPUH_0000832301"/>
</dbReference>
<accession>A0A183DHX3</accession>
<dbReference type="Proteomes" id="UP000271098">
    <property type="component" value="Unassembled WGS sequence"/>
</dbReference>
<evidence type="ECO:0000313" key="2">
    <source>
        <dbReference type="Proteomes" id="UP000271098"/>
    </source>
</evidence>
<evidence type="ECO:0000313" key="1">
    <source>
        <dbReference type="EMBL" id="VDK61805.1"/>
    </source>
</evidence>
<dbReference type="EMBL" id="UYRT01023907">
    <property type="protein sequence ID" value="VDK61805.1"/>
    <property type="molecule type" value="Genomic_DNA"/>
</dbReference>
<protein>
    <submittedName>
        <fullName evidence="3">Transposase</fullName>
    </submittedName>
</protein>
<organism evidence="3">
    <name type="scientific">Gongylonema pulchrum</name>
    <dbReference type="NCBI Taxonomy" id="637853"/>
    <lineage>
        <taxon>Eukaryota</taxon>
        <taxon>Metazoa</taxon>
        <taxon>Ecdysozoa</taxon>
        <taxon>Nematoda</taxon>
        <taxon>Chromadorea</taxon>
        <taxon>Rhabditida</taxon>
        <taxon>Spirurina</taxon>
        <taxon>Spiruromorpha</taxon>
        <taxon>Spiruroidea</taxon>
        <taxon>Gongylonematidae</taxon>
        <taxon>Gongylonema</taxon>
    </lineage>
</organism>
<name>A0A183DHX3_9BILA</name>
<reference evidence="1 2" key="2">
    <citation type="submission" date="2018-11" db="EMBL/GenBank/DDBJ databases">
        <authorList>
            <consortium name="Pathogen Informatics"/>
        </authorList>
    </citation>
    <scope>NUCLEOTIDE SEQUENCE [LARGE SCALE GENOMIC DNA]</scope>
</reference>
<keyword evidence="2" id="KW-1185">Reference proteome</keyword>
<proteinExistence type="predicted"/>
<sequence>MSVKYPGKGSPAQKVKEKREALLKSTLRCVDLDEFLAAR</sequence>
<reference evidence="3" key="1">
    <citation type="submission" date="2016-06" db="UniProtKB">
        <authorList>
            <consortium name="WormBaseParasite"/>
        </authorList>
    </citation>
    <scope>IDENTIFICATION</scope>
</reference>
<gene>
    <name evidence="1" type="ORF">GPUH_LOCUS8315</name>
</gene>
<evidence type="ECO:0000313" key="3">
    <source>
        <dbReference type="WBParaSite" id="GPUH_0000832301-mRNA-1"/>
    </source>
</evidence>